<dbReference type="AlphaFoldDB" id="A0A2T7NE46"/>
<comment type="similarity">
    <text evidence="5">Belongs to the TDD superfamily. DTWD2 family.</text>
</comment>
<evidence type="ECO:0000313" key="8">
    <source>
        <dbReference type="EMBL" id="PVD19448.1"/>
    </source>
</evidence>
<dbReference type="STRING" id="400727.A0A2T7NE46"/>
<feature type="domain" description="DTW" evidence="7">
    <location>
        <begin position="14"/>
        <end position="207"/>
    </location>
</feature>
<evidence type="ECO:0000313" key="9">
    <source>
        <dbReference type="Proteomes" id="UP000245119"/>
    </source>
</evidence>
<keyword evidence="2" id="KW-0808">Transferase</keyword>
<comment type="catalytic activity">
    <reaction evidence="6">
        <text>a uridine in tRNA + S-adenosyl-L-methionine = a 3-[(3S)-3-amino-3-carboxypropyl]uridine in tRNA + S-methyl-5'-thioadenosine + H(+)</text>
        <dbReference type="Rhea" id="RHEA:62432"/>
        <dbReference type="Rhea" id="RHEA-COMP:13339"/>
        <dbReference type="Rhea" id="RHEA-COMP:16092"/>
        <dbReference type="ChEBI" id="CHEBI:15378"/>
        <dbReference type="ChEBI" id="CHEBI:17509"/>
        <dbReference type="ChEBI" id="CHEBI:59789"/>
        <dbReference type="ChEBI" id="CHEBI:65315"/>
        <dbReference type="ChEBI" id="CHEBI:82930"/>
        <dbReference type="EC" id="2.5.1.25"/>
    </reaction>
</comment>
<proteinExistence type="inferred from homology"/>
<gene>
    <name evidence="8" type="ORF">C0Q70_19937</name>
</gene>
<dbReference type="EC" id="2.5.1.25" evidence="1"/>
<evidence type="ECO:0000259" key="7">
    <source>
        <dbReference type="SMART" id="SM01144"/>
    </source>
</evidence>
<keyword evidence="3" id="KW-0949">S-adenosyl-L-methionine</keyword>
<evidence type="ECO:0000256" key="6">
    <source>
        <dbReference type="ARBA" id="ARBA00048718"/>
    </source>
</evidence>
<organism evidence="8 9">
    <name type="scientific">Pomacea canaliculata</name>
    <name type="common">Golden apple snail</name>
    <dbReference type="NCBI Taxonomy" id="400727"/>
    <lineage>
        <taxon>Eukaryota</taxon>
        <taxon>Metazoa</taxon>
        <taxon>Spiralia</taxon>
        <taxon>Lophotrochozoa</taxon>
        <taxon>Mollusca</taxon>
        <taxon>Gastropoda</taxon>
        <taxon>Caenogastropoda</taxon>
        <taxon>Architaenioglossa</taxon>
        <taxon>Ampullarioidea</taxon>
        <taxon>Ampullariidae</taxon>
        <taxon>Pomacea</taxon>
    </lineage>
</organism>
<dbReference type="PANTHER" id="PTHR21392">
    <property type="entry name" value="TRNA-URIDINE AMINOCARBOXYPROPYLTRANSFERASE 2"/>
    <property type="match status" value="1"/>
</dbReference>
<evidence type="ECO:0000256" key="4">
    <source>
        <dbReference type="ARBA" id="ARBA00022694"/>
    </source>
</evidence>
<evidence type="ECO:0000256" key="3">
    <source>
        <dbReference type="ARBA" id="ARBA00022691"/>
    </source>
</evidence>
<sequence>MSVREEEGPFVIAAGVRRQCVGAPFFQESHWISVPPSIFFSTRLKCLRTVPILCRSIVKDRVHVIRGKKFPAAKYPGLTDILRSPNTILLYPGPDAVDLSEVSLLDCGSASEGGNYQSYNVIILDGTWAQARGLYHQNEMLHWPRKAQIQYGEKSKYVIRTQPTDSALSTLETAAVAISILEDRPDIVEILTRPLEALCDFQLLHGAVKHQSREYKIENGLWTKPLPRSTLRRLQKLRTDGERNTL</sequence>
<evidence type="ECO:0000256" key="2">
    <source>
        <dbReference type="ARBA" id="ARBA00022679"/>
    </source>
</evidence>
<dbReference type="EMBL" id="PZQS01000013">
    <property type="protein sequence ID" value="PVD19448.1"/>
    <property type="molecule type" value="Genomic_DNA"/>
</dbReference>
<dbReference type="GO" id="GO:0008033">
    <property type="term" value="P:tRNA processing"/>
    <property type="evidence" value="ECO:0007669"/>
    <property type="project" value="UniProtKB-KW"/>
</dbReference>
<dbReference type="InterPro" id="IPR039262">
    <property type="entry name" value="DTWD2/TAPT"/>
</dbReference>
<dbReference type="OrthoDB" id="408541at2759"/>
<dbReference type="Pfam" id="PF03942">
    <property type="entry name" value="DTW"/>
    <property type="match status" value="1"/>
</dbReference>
<dbReference type="Proteomes" id="UP000245119">
    <property type="component" value="Linkage Group LG13"/>
</dbReference>
<dbReference type="SMART" id="SM01144">
    <property type="entry name" value="DTW"/>
    <property type="match status" value="1"/>
</dbReference>
<dbReference type="PANTHER" id="PTHR21392:SF0">
    <property type="entry name" value="TRNA-URIDINE AMINOCARBOXYPROPYLTRANSFERASE 2"/>
    <property type="match status" value="1"/>
</dbReference>
<protein>
    <recommendedName>
        <fullName evidence="1">tRNA-uridine aminocarboxypropyltransferase</fullName>
        <ecNumber evidence="1">2.5.1.25</ecNumber>
    </recommendedName>
</protein>
<reference evidence="8 9" key="1">
    <citation type="submission" date="2018-04" db="EMBL/GenBank/DDBJ databases">
        <title>The genome of golden apple snail Pomacea canaliculata provides insight into stress tolerance and invasive adaptation.</title>
        <authorList>
            <person name="Liu C."/>
            <person name="Liu B."/>
            <person name="Ren Y."/>
            <person name="Zhang Y."/>
            <person name="Wang H."/>
            <person name="Li S."/>
            <person name="Jiang F."/>
            <person name="Yin L."/>
            <person name="Zhang G."/>
            <person name="Qian W."/>
            <person name="Fan W."/>
        </authorList>
    </citation>
    <scope>NUCLEOTIDE SEQUENCE [LARGE SCALE GENOMIC DNA]</scope>
    <source>
        <strain evidence="8">SZHN2017</strain>
        <tissue evidence="8">Muscle</tissue>
    </source>
</reference>
<name>A0A2T7NE46_POMCA</name>
<evidence type="ECO:0000256" key="5">
    <source>
        <dbReference type="ARBA" id="ARBA00034489"/>
    </source>
</evidence>
<dbReference type="GO" id="GO:0016432">
    <property type="term" value="F:tRNA-uridine aminocarboxypropyltransferase activity"/>
    <property type="evidence" value="ECO:0007669"/>
    <property type="project" value="UniProtKB-EC"/>
</dbReference>
<comment type="caution">
    <text evidence="8">The sequence shown here is derived from an EMBL/GenBank/DDBJ whole genome shotgun (WGS) entry which is preliminary data.</text>
</comment>
<keyword evidence="9" id="KW-1185">Reference proteome</keyword>
<accession>A0A2T7NE46</accession>
<keyword evidence="4" id="KW-0819">tRNA processing</keyword>
<dbReference type="InterPro" id="IPR005636">
    <property type="entry name" value="DTW"/>
</dbReference>
<evidence type="ECO:0000256" key="1">
    <source>
        <dbReference type="ARBA" id="ARBA00012386"/>
    </source>
</evidence>